<name>F0W6K0_9STRA</name>
<reference evidence="2" key="2">
    <citation type="submission" date="2011-02" db="EMBL/GenBank/DDBJ databases">
        <authorList>
            <person name="MacLean D."/>
        </authorList>
    </citation>
    <scope>NUCLEOTIDE SEQUENCE</scope>
</reference>
<dbReference type="EMBL" id="FR824070">
    <property type="protein sequence ID" value="CCA16745.1"/>
    <property type="molecule type" value="Genomic_DNA"/>
</dbReference>
<sequence>MPLERQHNSDDAMEIDEQFGEHDEHPGEDDVNMDINTATEVVPRARLDCFTASPTFAPSRPNHLLESKPSHSIVPNQISDAIVPVDIEETRPQKRFRIEQEQANAALDFPSTYKEATRSPDLDEWKKVIQLELQALQEKETWILTTKTATFEFTCRLAVTKDFIFSNMMSTPGFSMGIWRKKFTFIHPEVFKLMLIMFVF</sequence>
<evidence type="ECO:0000313" key="2">
    <source>
        <dbReference type="EMBL" id="CCA16745.1"/>
    </source>
</evidence>
<protein>
    <submittedName>
        <fullName evidence="2">AlNc14C25G2490 protein</fullName>
    </submittedName>
</protein>
<accession>F0W6K0</accession>
<dbReference type="HOGENOM" id="CLU_118322_1_0_1"/>
<evidence type="ECO:0000256" key="1">
    <source>
        <dbReference type="SAM" id="MobiDB-lite"/>
    </source>
</evidence>
<gene>
    <name evidence="2" type="primary">AlNc14C25G2490</name>
    <name evidence="2" type="ORF">ALNC14_028880</name>
</gene>
<organism evidence="2">
    <name type="scientific">Albugo laibachii Nc14</name>
    <dbReference type="NCBI Taxonomy" id="890382"/>
    <lineage>
        <taxon>Eukaryota</taxon>
        <taxon>Sar</taxon>
        <taxon>Stramenopiles</taxon>
        <taxon>Oomycota</taxon>
        <taxon>Peronosporomycetes</taxon>
        <taxon>Albuginales</taxon>
        <taxon>Albuginaceae</taxon>
        <taxon>Albugo</taxon>
    </lineage>
</organism>
<feature type="region of interest" description="Disordered" evidence="1">
    <location>
        <begin position="1"/>
        <end position="32"/>
    </location>
</feature>
<dbReference type="AlphaFoldDB" id="F0W6K0"/>
<reference evidence="2" key="1">
    <citation type="journal article" date="2011" name="PLoS Biol.">
        <title>Gene gain and loss during evolution of obligate parasitism in the white rust pathogen of Arabidopsis thaliana.</title>
        <authorList>
            <person name="Kemen E."/>
            <person name="Gardiner A."/>
            <person name="Schultz-Larsen T."/>
            <person name="Kemen A.C."/>
            <person name="Balmuth A.L."/>
            <person name="Robert-Seilaniantz A."/>
            <person name="Bailey K."/>
            <person name="Holub E."/>
            <person name="Studholme D.J."/>
            <person name="Maclean D."/>
            <person name="Jones J.D."/>
        </authorList>
    </citation>
    <scope>NUCLEOTIDE SEQUENCE</scope>
</reference>
<proteinExistence type="predicted"/>
<feature type="compositionally biased region" description="Basic and acidic residues" evidence="1">
    <location>
        <begin position="1"/>
        <end position="10"/>
    </location>
</feature>